<keyword evidence="1" id="KW-0812">Transmembrane</keyword>
<reference evidence="2 3" key="1">
    <citation type="submission" date="2023-01" db="EMBL/GenBank/DDBJ databases">
        <title>Complete genome sequence of Roseicyclus marinus strain Dej080120_10.</title>
        <authorList>
            <person name="Ueki S."/>
            <person name="Maruyama F."/>
        </authorList>
    </citation>
    <scope>NUCLEOTIDE SEQUENCE [LARGE SCALE GENOMIC DNA]</scope>
    <source>
        <strain evidence="2 3">Dej080120_10</strain>
    </source>
</reference>
<protein>
    <submittedName>
        <fullName evidence="2">Uncharacterized protein</fullName>
    </submittedName>
</protein>
<dbReference type="RefSeq" id="WP_338272277.1">
    <property type="nucleotide sequence ID" value="NZ_AP027266.1"/>
</dbReference>
<evidence type="ECO:0000313" key="3">
    <source>
        <dbReference type="Proteomes" id="UP001337723"/>
    </source>
</evidence>
<dbReference type="Proteomes" id="UP001337723">
    <property type="component" value="Chromosome"/>
</dbReference>
<dbReference type="EMBL" id="AP027266">
    <property type="protein sequence ID" value="BDW86350.1"/>
    <property type="molecule type" value="Genomic_DNA"/>
</dbReference>
<dbReference type="AlphaFoldDB" id="A0AA48HEL7"/>
<keyword evidence="1" id="KW-1133">Transmembrane helix</keyword>
<proteinExistence type="predicted"/>
<accession>A0AA48HEL7</accession>
<name>A0AA48HEL7_9RHOB</name>
<keyword evidence="1" id="KW-0472">Membrane</keyword>
<feature type="transmembrane region" description="Helical" evidence="1">
    <location>
        <begin position="25"/>
        <end position="45"/>
    </location>
</feature>
<sequence>MAKRDKTPDPDEVLATIDPHPIRRVFTTGVVGLLGLLLIYVAAATPPADPGWLLFLIVMGAGALYLSWKVWLATGVTLELTRSALREAGGRVLFTHDEVDSVDRSIFAFKPAGGFLVRLKAPTTRGRVYAPALWYRSGRRVAVGGATAGSQAKPVADLIRIIVAEQRGELPRRR</sequence>
<dbReference type="KEGG" id="rmai:MACH21_25270"/>
<evidence type="ECO:0000256" key="1">
    <source>
        <dbReference type="SAM" id="Phobius"/>
    </source>
</evidence>
<feature type="transmembrane region" description="Helical" evidence="1">
    <location>
        <begin position="51"/>
        <end position="72"/>
    </location>
</feature>
<evidence type="ECO:0000313" key="2">
    <source>
        <dbReference type="EMBL" id="BDW86350.1"/>
    </source>
</evidence>
<keyword evidence="3" id="KW-1185">Reference proteome</keyword>
<organism evidence="2 3">
    <name type="scientific">Roseicyclus marinus</name>
    <dbReference type="NCBI Taxonomy" id="2161673"/>
    <lineage>
        <taxon>Bacteria</taxon>
        <taxon>Pseudomonadati</taxon>
        <taxon>Pseudomonadota</taxon>
        <taxon>Alphaproteobacteria</taxon>
        <taxon>Rhodobacterales</taxon>
        <taxon>Roseobacteraceae</taxon>
        <taxon>Roseicyclus</taxon>
    </lineage>
</organism>
<gene>
    <name evidence="2" type="ORF">MACH21_25270</name>
</gene>